<reference evidence="2" key="2">
    <citation type="submission" date="2015-06" db="UniProtKB">
        <authorList>
            <consortium name="EnsemblMetazoa"/>
        </authorList>
    </citation>
    <scope>IDENTIFICATION</scope>
</reference>
<evidence type="ECO:0000313" key="3">
    <source>
        <dbReference type="Proteomes" id="UP000015104"/>
    </source>
</evidence>
<accession>T1KAC0</accession>
<sequence length="223" mass="25945">MDFKLLIYSIVLCFLRVHSFSAENELYNFARSKFDYHLSIKTRAEGKQTKQWKNAVCSRLPYIDRYWGPCKTELDESDACTLHLVKNQSSPVVHGPVVIDPKLIDLDIKYDPSDLKLSDYLFPTEFCSQTEFEPCAIAYARCVLSKTVYQNLYGMASFPLLHTYLQLGPKIAHLFPKIEINDYFILNIVNKDYFYGFKRFKGLISSHIIFNYTILSMDTIEIN</sequence>
<organism evidence="2 3">
    <name type="scientific">Tetranychus urticae</name>
    <name type="common">Two-spotted spider mite</name>
    <dbReference type="NCBI Taxonomy" id="32264"/>
    <lineage>
        <taxon>Eukaryota</taxon>
        <taxon>Metazoa</taxon>
        <taxon>Ecdysozoa</taxon>
        <taxon>Arthropoda</taxon>
        <taxon>Chelicerata</taxon>
        <taxon>Arachnida</taxon>
        <taxon>Acari</taxon>
        <taxon>Acariformes</taxon>
        <taxon>Trombidiformes</taxon>
        <taxon>Prostigmata</taxon>
        <taxon>Eleutherengona</taxon>
        <taxon>Raphignathae</taxon>
        <taxon>Tetranychoidea</taxon>
        <taxon>Tetranychidae</taxon>
        <taxon>Tetranychus</taxon>
    </lineage>
</organism>
<dbReference type="EnsemblMetazoa" id="tetur07g08000.1">
    <property type="protein sequence ID" value="tetur07g08000.1"/>
    <property type="gene ID" value="tetur07g08000"/>
</dbReference>
<dbReference type="Proteomes" id="UP000015104">
    <property type="component" value="Unassembled WGS sequence"/>
</dbReference>
<name>T1KAC0_TETUR</name>
<feature type="signal peptide" evidence="1">
    <location>
        <begin position="1"/>
        <end position="22"/>
    </location>
</feature>
<keyword evidence="1" id="KW-0732">Signal</keyword>
<proteinExistence type="predicted"/>
<dbReference type="EMBL" id="CAEY01001890">
    <property type="status" value="NOT_ANNOTATED_CDS"/>
    <property type="molecule type" value="Genomic_DNA"/>
</dbReference>
<dbReference type="HOGENOM" id="CLU_1153000_0_0_1"/>
<reference evidence="3" key="1">
    <citation type="submission" date="2011-08" db="EMBL/GenBank/DDBJ databases">
        <authorList>
            <person name="Rombauts S."/>
        </authorList>
    </citation>
    <scope>NUCLEOTIDE SEQUENCE</scope>
    <source>
        <strain evidence="3">London</strain>
    </source>
</reference>
<dbReference type="AlphaFoldDB" id="T1KAC0"/>
<keyword evidence="3" id="KW-1185">Reference proteome</keyword>
<evidence type="ECO:0000256" key="1">
    <source>
        <dbReference type="SAM" id="SignalP"/>
    </source>
</evidence>
<evidence type="ECO:0000313" key="2">
    <source>
        <dbReference type="EnsemblMetazoa" id="tetur07g08000.1"/>
    </source>
</evidence>
<protein>
    <submittedName>
        <fullName evidence="2">Uncharacterized protein</fullName>
    </submittedName>
</protein>
<feature type="chain" id="PRO_5004580452" evidence="1">
    <location>
        <begin position="23"/>
        <end position="223"/>
    </location>
</feature>